<evidence type="ECO:0000313" key="4">
    <source>
        <dbReference type="Proteomes" id="UP000297861"/>
    </source>
</evidence>
<dbReference type="Proteomes" id="UP000297861">
    <property type="component" value="Unassembled WGS sequence"/>
</dbReference>
<gene>
    <name evidence="3" type="ORF">E2605_13165</name>
</gene>
<dbReference type="AlphaFoldDB" id="A0A4Y8KYD9"/>
<feature type="signal peptide" evidence="1">
    <location>
        <begin position="1"/>
        <end position="25"/>
    </location>
</feature>
<dbReference type="STRING" id="1121485.GCA_000426485_01457"/>
<dbReference type="PANTHER" id="PTHR30383:SF5">
    <property type="entry name" value="SGNH HYDROLASE-TYPE ESTERASE DOMAIN-CONTAINING PROTEIN"/>
    <property type="match status" value="1"/>
</dbReference>
<protein>
    <recommendedName>
        <fullName evidence="2">SGNH hydrolase-type esterase domain-containing protein</fullName>
    </recommendedName>
</protein>
<organism evidence="3 4">
    <name type="scientific">Dysgonomonas capnocytophagoides</name>
    <dbReference type="NCBI Taxonomy" id="45254"/>
    <lineage>
        <taxon>Bacteria</taxon>
        <taxon>Pseudomonadati</taxon>
        <taxon>Bacteroidota</taxon>
        <taxon>Bacteroidia</taxon>
        <taxon>Bacteroidales</taxon>
        <taxon>Dysgonomonadaceae</taxon>
        <taxon>Dysgonomonas</taxon>
    </lineage>
</organism>
<dbReference type="PANTHER" id="PTHR30383">
    <property type="entry name" value="THIOESTERASE 1/PROTEASE 1/LYSOPHOSPHOLIPASE L1"/>
    <property type="match status" value="1"/>
</dbReference>
<dbReference type="SUPFAM" id="SSF52266">
    <property type="entry name" value="SGNH hydrolase"/>
    <property type="match status" value="1"/>
</dbReference>
<evidence type="ECO:0000259" key="2">
    <source>
        <dbReference type="Pfam" id="PF13472"/>
    </source>
</evidence>
<comment type="caution">
    <text evidence="3">The sequence shown here is derived from an EMBL/GenBank/DDBJ whole genome shotgun (WGS) entry which is preliminary data.</text>
</comment>
<dbReference type="Gene3D" id="3.40.50.1110">
    <property type="entry name" value="SGNH hydrolase"/>
    <property type="match status" value="1"/>
</dbReference>
<feature type="chain" id="PRO_5021354864" description="SGNH hydrolase-type esterase domain-containing protein" evidence="1">
    <location>
        <begin position="26"/>
        <end position="227"/>
    </location>
</feature>
<dbReference type="GO" id="GO:0004622">
    <property type="term" value="F:phosphatidylcholine lysophospholipase activity"/>
    <property type="evidence" value="ECO:0007669"/>
    <property type="project" value="TreeGrafter"/>
</dbReference>
<reference evidence="3 4" key="1">
    <citation type="submission" date="2019-03" db="EMBL/GenBank/DDBJ databases">
        <title>San Antonio Military Medical Center submission to MRSN (WRAIR), pending publication.</title>
        <authorList>
            <person name="Blyth D.M."/>
            <person name="Mccarthy S.L."/>
            <person name="Schall S.E."/>
            <person name="Stam J.A."/>
            <person name="Ong A.C."/>
            <person name="Mcgann P.T."/>
        </authorList>
    </citation>
    <scope>NUCLEOTIDE SEQUENCE [LARGE SCALE GENOMIC DNA]</scope>
    <source>
        <strain evidence="3 4">MRSN571793</strain>
    </source>
</reference>
<dbReference type="InterPro" id="IPR051532">
    <property type="entry name" value="Ester_Hydrolysis_Enzymes"/>
</dbReference>
<dbReference type="InterPro" id="IPR036514">
    <property type="entry name" value="SGNH_hydro_sf"/>
</dbReference>
<keyword evidence="1" id="KW-0732">Signal</keyword>
<keyword evidence="4" id="KW-1185">Reference proteome</keyword>
<proteinExistence type="predicted"/>
<evidence type="ECO:0000313" key="3">
    <source>
        <dbReference type="EMBL" id="TFD95363.1"/>
    </source>
</evidence>
<sequence length="227" mass="25102">MQKMKRRINALLLSLLVVLSITAQSSRIKIACVGNSITEGAVASDRVHKGYVGQLAVLMGENYDVCNFGVSGATACRNTYKPYDKCGKFEEAKSFLPDIVTIALGTNDSQPRVWNEGDFAANFEADLTYLCETFESLPSKPKIYLCLPIPIMPNTNWSHQPKVLSDEIIPLIKKVAAAKGYPVIDLYSALSGHEECYPDTDKLHPNDQGHRLIAETVYSVLMKNTEK</sequence>
<name>A0A4Y8KYD9_9BACT</name>
<feature type="domain" description="SGNH hydrolase-type esterase" evidence="2">
    <location>
        <begin position="32"/>
        <end position="212"/>
    </location>
</feature>
<accession>A0A4Y8KYD9</accession>
<dbReference type="OrthoDB" id="9796689at2"/>
<dbReference type="InterPro" id="IPR013830">
    <property type="entry name" value="SGNH_hydro"/>
</dbReference>
<dbReference type="EMBL" id="SOML01000008">
    <property type="protein sequence ID" value="TFD95363.1"/>
    <property type="molecule type" value="Genomic_DNA"/>
</dbReference>
<dbReference type="Pfam" id="PF13472">
    <property type="entry name" value="Lipase_GDSL_2"/>
    <property type="match status" value="1"/>
</dbReference>
<evidence type="ECO:0000256" key="1">
    <source>
        <dbReference type="SAM" id="SignalP"/>
    </source>
</evidence>